<dbReference type="InterPro" id="IPR013783">
    <property type="entry name" value="Ig-like_fold"/>
</dbReference>
<gene>
    <name evidence="3" type="ORF">LZZ85_25830</name>
</gene>
<feature type="signal peptide" evidence="1">
    <location>
        <begin position="1"/>
        <end position="22"/>
    </location>
</feature>
<dbReference type="EMBL" id="JAKLTR010000025">
    <property type="protein sequence ID" value="MCG2617748.1"/>
    <property type="molecule type" value="Genomic_DNA"/>
</dbReference>
<dbReference type="Pfam" id="PF00041">
    <property type="entry name" value="fn3"/>
    <property type="match status" value="1"/>
</dbReference>
<evidence type="ECO:0000313" key="3">
    <source>
        <dbReference type="EMBL" id="MCG2617748.1"/>
    </source>
</evidence>
<dbReference type="SUPFAM" id="SSF49265">
    <property type="entry name" value="Fibronectin type III"/>
    <property type="match status" value="1"/>
</dbReference>
<comment type="caution">
    <text evidence="3">The sequence shown here is derived from an EMBL/GenBank/DDBJ whole genome shotgun (WGS) entry which is preliminary data.</text>
</comment>
<keyword evidence="1" id="KW-0732">Signal</keyword>
<dbReference type="RefSeq" id="WP_237876569.1">
    <property type="nucleotide sequence ID" value="NZ_JAKLTR010000025.1"/>
</dbReference>
<dbReference type="InterPro" id="IPR003961">
    <property type="entry name" value="FN3_dom"/>
</dbReference>
<organism evidence="3 4">
    <name type="scientific">Terrimonas ginsenosidimutans</name>
    <dbReference type="NCBI Taxonomy" id="2908004"/>
    <lineage>
        <taxon>Bacteria</taxon>
        <taxon>Pseudomonadati</taxon>
        <taxon>Bacteroidota</taxon>
        <taxon>Chitinophagia</taxon>
        <taxon>Chitinophagales</taxon>
        <taxon>Chitinophagaceae</taxon>
        <taxon>Terrimonas</taxon>
    </lineage>
</organism>
<evidence type="ECO:0000313" key="4">
    <source>
        <dbReference type="Proteomes" id="UP001165367"/>
    </source>
</evidence>
<dbReference type="CDD" id="cd00063">
    <property type="entry name" value="FN3"/>
    <property type="match status" value="1"/>
</dbReference>
<reference evidence="3" key="1">
    <citation type="submission" date="2022-01" db="EMBL/GenBank/DDBJ databases">
        <authorList>
            <person name="Jo J.-H."/>
            <person name="Im W.-T."/>
        </authorList>
    </citation>
    <scope>NUCLEOTIDE SEQUENCE</scope>
    <source>
        <strain evidence="3">NA20</strain>
    </source>
</reference>
<evidence type="ECO:0000259" key="2">
    <source>
        <dbReference type="PROSITE" id="PS50853"/>
    </source>
</evidence>
<protein>
    <submittedName>
        <fullName evidence="3">Fibronectin type III domain-containing protein</fullName>
    </submittedName>
</protein>
<feature type="domain" description="Fibronectin type-III" evidence="2">
    <location>
        <begin position="294"/>
        <end position="381"/>
    </location>
</feature>
<feature type="chain" id="PRO_5045562756" evidence="1">
    <location>
        <begin position="23"/>
        <end position="2027"/>
    </location>
</feature>
<accession>A0ABS9KZK2</accession>
<dbReference type="Proteomes" id="UP001165367">
    <property type="component" value="Unassembled WGS sequence"/>
</dbReference>
<name>A0ABS9KZK2_9BACT</name>
<dbReference type="InterPro" id="IPR036116">
    <property type="entry name" value="FN3_sf"/>
</dbReference>
<keyword evidence="4" id="KW-1185">Reference proteome</keyword>
<dbReference type="Gene3D" id="2.60.40.10">
    <property type="entry name" value="Immunoglobulins"/>
    <property type="match status" value="2"/>
</dbReference>
<dbReference type="PROSITE" id="PS50853">
    <property type="entry name" value="FN3"/>
    <property type="match status" value="1"/>
</dbReference>
<sequence length="2027" mass="224420">MKKYILALVWLLSLTVALRAQQYPVQVNSQLLPPYSLQVSEYYSPTVAGAEKLRIMLLNRDLQRPVVTVRLRMIIESQALRLRTREDVTFPSLSLNSGAPYYVTPQDLTQYFNPNNLEFSGISREQYEQTGKLPEGLYSFCIEAVEIATGTVVSSKGCAYAWMTMSEPPMLNLPRKGESVTPNLPQNLIFNWTPRHTASPNAAFTTEYQFSIVEVNDPNINPEAAFLSQPVLFTDNVSTTTYLYDASKPQLIPGKKYAWRVRAVMKNGAEDLGAFRNGGISEVYWFTYQNTCQVPTGISATVQGQRVTIGWLPNPAHLEYKVEYREKNVANAAWFTVTNTATQAMIYDLKNSTQYEYRVGAACEYGLFNYSNLLTFTTNSSSSSNVEACGDTSQLTNPGQALLTTLLPGDSIYTGDFTVIVTQVSGSGNFTGEGYVKVPWLANMNLAVKFTSITLDLQKKLVQGVVQTSYDPSGAGIADIDEYVDAFTPGYGLGSVVTGADAAEHDIPFAIPMPGGITAAFGPGYNPTTGVGPVTITVTPSGGGSSTTITEDQLPTTIKDAGGNIYQVGKDGTVKSIGKSGGEQLLKTANKSHIDADKAIVKFVDYPEKQIYSFDAWQEAYKKSGTFNKEYERLNNDYYVPSKAIAPTVTDYLKAVVTIKDTTIKADSIKFVNGKGTIYASTKLSNGVYEIAVVGGPERDAQEIYAVYSKAGSKTLNLGKVLVASYPLLKKKLVLVPVAGGVVNKAAVEEKINSIYNKINVQWEVVQDTEFDYKGWDLDGNNKLSVNGSSFWSTLTDEMKLLNNAYRASRKVEEQTIYLFVLNQAAESTDNVQILGDMPRSRQFGYLFTATGDANLHAKTAAHELGHGVFNLKHVFEIGELTKGLITPANVMDYPSGDHFSKVQWNYIHDPALVVSFFEKDEAAQNQIVVIDKKFLNTDQTSVSFLAKNGTILSIPHAQLNSVEFSYGSVTAPNQDARAGLAYQFSTAEGLLHAFTLKNGNAYDKYKYDIASKTYKKDPGGQAYTNTVDFNGVDGFIFPMPCGDRYTLYKFAKGTITAYAAGAGSTLEFADLGNIFQPFILQLPVKINNEVVKQAVAGQVYESCLWCRDEVTVQMTASYCEKPELWYIDKAAQLRVIFPEYFKQFTQTDEHWANPVARTYVSPGSGMGYGSTSNTTPATNWAWGKYLADNPSVAALYNSTYDSDRRSYFSTFCYKLRDYIDTAIINSGQFWTNLSETTPVQDVVSHLYREPLFQTGKAPLAKRQLALKILTTGSVLEYKEDAVIKILSSVEVNDQSAMLSYLASDITMKKVFEKFDDFGGKDNFTKVVTLISSFITDTTINTEAIKLISDTLQAPRYISVDLDLWDNRQTDGYNITADNKVEFYNKVRTQIDGDDPRYGSTTQNQVFLTVPYSQMVPIKFWTDFDLGNGTRFRKGQIVPIPAIYAALLLHKSGAELFSKKAWLLVDGVMLVVGVGEVKILFSTASWLRKAMVVSNLASSTVGIINEIASDGAIPPEIKDRIRISCMLLQLPDAIRGISEVGGMLKRTSREAGEYADLRRGVSERAMERLNQIKNLIDGPADYIDDAAQLSRRVAALGSGDVKSVKQWLGAIGQSDSRFYVVAHSDGKNFSVITKTGEETVLNHRSLAKWIESKSPAANSDIVLLSCADLETAQNLSNKLNRKVIASDGTVSVHSDGGISSDAQFRELKPFQQAVEYTGQFLTPAANSSKVTLLSGWRKFINDLEDWDQSMKTALNADISASPELKVLFTNSGNKVELAEAWKLLKEADRTGGTNVANGLVRNPQAIEALARIRKNPNLAKYDLTPEILARAKAWGNSNVTDISFADVINLMDGFMTNAQKNNIEILNGKYLFARFVHDNPNDMQAVYWIMEDIVNDASTFKGSKIQIERIVENGRVDVFRHDPILYLEYKWYSGSNRIPKNVFLEEFVQRDLGNMVSIDNIQWRVKGNRLTKENVKEFLLSPEGKVALEKLPETKKASLFPGYQSEDELTDLHIKNFVEVNYSNIFK</sequence>
<proteinExistence type="predicted"/>
<evidence type="ECO:0000256" key="1">
    <source>
        <dbReference type="SAM" id="SignalP"/>
    </source>
</evidence>